<dbReference type="InParanoid" id="A0A3N0V161"/>
<feature type="transmembrane region" description="Helical" evidence="8">
    <location>
        <begin position="77"/>
        <end position="97"/>
    </location>
</feature>
<dbReference type="Pfam" id="PF07690">
    <property type="entry name" value="MFS_1"/>
    <property type="match status" value="1"/>
</dbReference>
<dbReference type="InterPro" id="IPR020846">
    <property type="entry name" value="MFS_dom"/>
</dbReference>
<feature type="transmembrane region" description="Helical" evidence="8">
    <location>
        <begin position="474"/>
        <end position="491"/>
    </location>
</feature>
<evidence type="ECO:0000256" key="8">
    <source>
        <dbReference type="SAM" id="Phobius"/>
    </source>
</evidence>
<comment type="similarity">
    <text evidence="2">Belongs to the major facilitator superfamily. EmrB family.</text>
</comment>
<keyword evidence="3" id="KW-0813">Transport</keyword>
<keyword evidence="7 8" id="KW-0472">Membrane</keyword>
<evidence type="ECO:0000256" key="7">
    <source>
        <dbReference type="ARBA" id="ARBA00023136"/>
    </source>
</evidence>
<dbReference type="AlphaFoldDB" id="A0A3N0V161"/>
<keyword evidence="6 8" id="KW-1133">Transmembrane helix</keyword>
<dbReference type="Proteomes" id="UP000282106">
    <property type="component" value="Unassembled WGS sequence"/>
</dbReference>
<feature type="transmembrane region" description="Helical" evidence="8">
    <location>
        <begin position="267"/>
        <end position="291"/>
    </location>
</feature>
<proteinExistence type="inferred from homology"/>
<feature type="transmembrane region" description="Helical" evidence="8">
    <location>
        <begin position="164"/>
        <end position="185"/>
    </location>
</feature>
<keyword evidence="11" id="KW-1185">Reference proteome</keyword>
<feature type="transmembrane region" description="Helical" evidence="8">
    <location>
        <begin position="395"/>
        <end position="416"/>
    </location>
</feature>
<dbReference type="GO" id="GO:0022857">
    <property type="term" value="F:transmembrane transporter activity"/>
    <property type="evidence" value="ECO:0007669"/>
    <property type="project" value="InterPro"/>
</dbReference>
<dbReference type="FunCoup" id="A0A3N0V161">
    <property type="interactions" value="260"/>
</dbReference>
<protein>
    <submittedName>
        <fullName evidence="10">DHA2 family efflux MFS transporter permease subunit</fullName>
    </submittedName>
</protein>
<keyword evidence="5 8" id="KW-0812">Transmembrane</keyword>
<evidence type="ECO:0000256" key="4">
    <source>
        <dbReference type="ARBA" id="ARBA00022475"/>
    </source>
</evidence>
<dbReference type="SUPFAM" id="SSF103473">
    <property type="entry name" value="MFS general substrate transporter"/>
    <property type="match status" value="1"/>
</dbReference>
<feature type="transmembrane region" description="Helical" evidence="8">
    <location>
        <begin position="137"/>
        <end position="158"/>
    </location>
</feature>
<dbReference type="PROSITE" id="PS50850">
    <property type="entry name" value="MFS"/>
    <property type="match status" value="1"/>
</dbReference>
<keyword evidence="4" id="KW-1003">Cell membrane</keyword>
<dbReference type="InterPro" id="IPR011701">
    <property type="entry name" value="MFS"/>
</dbReference>
<dbReference type="RefSeq" id="WP_123212840.1">
    <property type="nucleotide sequence ID" value="NZ_RJVO01000009.1"/>
</dbReference>
<evidence type="ECO:0000313" key="10">
    <source>
        <dbReference type="EMBL" id="ROH86445.1"/>
    </source>
</evidence>
<dbReference type="Gene3D" id="1.20.1720.10">
    <property type="entry name" value="Multidrug resistance protein D"/>
    <property type="match status" value="1"/>
</dbReference>
<evidence type="ECO:0000313" key="11">
    <source>
        <dbReference type="Proteomes" id="UP000282106"/>
    </source>
</evidence>
<dbReference type="CDD" id="cd17503">
    <property type="entry name" value="MFS_LmrB_MDR_like"/>
    <property type="match status" value="1"/>
</dbReference>
<feature type="transmembrane region" description="Helical" evidence="8">
    <location>
        <begin position="197"/>
        <end position="216"/>
    </location>
</feature>
<dbReference type="InterPro" id="IPR004638">
    <property type="entry name" value="EmrB-like"/>
</dbReference>
<dbReference type="InterPro" id="IPR036259">
    <property type="entry name" value="MFS_trans_sf"/>
</dbReference>
<evidence type="ECO:0000256" key="6">
    <source>
        <dbReference type="ARBA" id="ARBA00022989"/>
    </source>
</evidence>
<comment type="caution">
    <text evidence="10">The sequence shown here is derived from an EMBL/GenBank/DDBJ whole genome shotgun (WGS) entry which is preliminary data.</text>
</comment>
<evidence type="ECO:0000256" key="3">
    <source>
        <dbReference type="ARBA" id="ARBA00022448"/>
    </source>
</evidence>
<organism evidence="10 11">
    <name type="scientific">Stagnimonas aquatica</name>
    <dbReference type="NCBI Taxonomy" id="2689987"/>
    <lineage>
        <taxon>Bacteria</taxon>
        <taxon>Pseudomonadati</taxon>
        <taxon>Pseudomonadota</taxon>
        <taxon>Gammaproteobacteria</taxon>
        <taxon>Nevskiales</taxon>
        <taxon>Nevskiaceae</taxon>
        <taxon>Stagnimonas</taxon>
    </lineage>
</organism>
<feature type="transmembrane region" description="Helical" evidence="8">
    <location>
        <begin position="297"/>
        <end position="317"/>
    </location>
</feature>
<dbReference type="PRINTS" id="PR01036">
    <property type="entry name" value="TCRTETB"/>
</dbReference>
<evidence type="ECO:0000256" key="2">
    <source>
        <dbReference type="ARBA" id="ARBA00008537"/>
    </source>
</evidence>
<feature type="transmembrane region" description="Helical" evidence="8">
    <location>
        <begin position="48"/>
        <end position="70"/>
    </location>
</feature>
<feature type="transmembrane region" description="Helical" evidence="8">
    <location>
        <begin position="359"/>
        <end position="383"/>
    </location>
</feature>
<reference evidence="10 11" key="1">
    <citation type="submission" date="2018-10" db="EMBL/GenBank/DDBJ databases">
        <authorList>
            <person name="Chen W.-M."/>
        </authorList>
    </citation>
    <scope>NUCLEOTIDE SEQUENCE [LARGE SCALE GENOMIC DNA]</scope>
    <source>
        <strain evidence="10 11">THS-13</strain>
    </source>
</reference>
<feature type="transmembrane region" description="Helical" evidence="8">
    <location>
        <begin position="236"/>
        <end position="255"/>
    </location>
</feature>
<feature type="domain" description="Major facilitator superfamily (MFS) profile" evidence="9">
    <location>
        <begin position="12"/>
        <end position="498"/>
    </location>
</feature>
<name>A0A3N0V161_9GAMM</name>
<comment type="subcellular location">
    <subcellularLocation>
        <location evidence="1">Cell membrane</location>
        <topology evidence="1">Multi-pass membrane protein</topology>
    </subcellularLocation>
</comment>
<dbReference type="Gene3D" id="1.20.1250.20">
    <property type="entry name" value="MFS general substrate transporter like domains"/>
    <property type="match status" value="1"/>
</dbReference>
<dbReference type="PANTHER" id="PTHR42718">
    <property type="entry name" value="MAJOR FACILITATOR SUPERFAMILY MULTIDRUG TRANSPORTER MFSC"/>
    <property type="match status" value="1"/>
</dbReference>
<gene>
    <name evidence="10" type="ORF">ED208_15525</name>
</gene>
<evidence type="ECO:0000259" key="9">
    <source>
        <dbReference type="PROSITE" id="PS50850"/>
    </source>
</evidence>
<dbReference type="GO" id="GO:0005886">
    <property type="term" value="C:plasma membrane"/>
    <property type="evidence" value="ECO:0007669"/>
    <property type="project" value="UniProtKB-SubCell"/>
</dbReference>
<accession>A0A3N0V161</accession>
<dbReference type="NCBIfam" id="TIGR00711">
    <property type="entry name" value="efflux_EmrB"/>
    <property type="match status" value="1"/>
</dbReference>
<feature type="transmembrane region" description="Helical" evidence="8">
    <location>
        <begin position="329"/>
        <end position="347"/>
    </location>
</feature>
<dbReference type="EMBL" id="RJVO01000009">
    <property type="protein sequence ID" value="ROH86445.1"/>
    <property type="molecule type" value="Genomic_DNA"/>
</dbReference>
<dbReference type="PANTHER" id="PTHR42718:SF9">
    <property type="entry name" value="MAJOR FACILITATOR SUPERFAMILY MULTIDRUG TRANSPORTER MFSC"/>
    <property type="match status" value="1"/>
</dbReference>
<sequence>MSRTPAAQRGLVAASVMAATLMQTLDSTIANVALPHMQGGLGASQEQISWVLTSYIVAAAIATAPTGFLAQRFGRKRLFLTAVVGFTLASMLCGLATSLPQIVAFRLLQGLCGASLVPLSQLVLLDTYPKEQHGAAMSLWGMGVMVGPIIGPTLGGWLTETYSWRWVFYINLPVGILAFMGLSAALPADAPKRGLRLDGLGFALLSLAIASLQLMLDRGETKDWFGSPEIVLEAAVAALAFYLFVVHTLTARAPFLSPRLFADRNFVTGLVMIGMVGVVLFATAALLPPFLQNLRGFPVILTGLVIAPRGIGTMVAMKLVPKVIDRWGARLPIAAGLIATAASLHWMTQFNLDVPIWELVVSGVIQGAGLGLVFVPLSTLTFATLAPEHRGDATALFSLVRNIGSSIGIAMTFAFLSQNSQAAHARLVEHINPFNPALAEYANAAGGLGSTAGLLTLEQEVQRQASLLATLTDFQWMMFGVLLVLPLVLLFRSPPRVVAPVEALID</sequence>
<feature type="transmembrane region" description="Helical" evidence="8">
    <location>
        <begin position="103"/>
        <end position="125"/>
    </location>
</feature>
<evidence type="ECO:0000256" key="1">
    <source>
        <dbReference type="ARBA" id="ARBA00004651"/>
    </source>
</evidence>
<evidence type="ECO:0000256" key="5">
    <source>
        <dbReference type="ARBA" id="ARBA00022692"/>
    </source>
</evidence>